<evidence type="ECO:0000313" key="3">
    <source>
        <dbReference type="Proteomes" id="UP001454036"/>
    </source>
</evidence>
<dbReference type="InterPro" id="IPR004320">
    <property type="entry name" value="BPS1_pln"/>
</dbReference>
<dbReference type="GO" id="GO:0048364">
    <property type="term" value="P:root development"/>
    <property type="evidence" value="ECO:0007669"/>
    <property type="project" value="InterPro"/>
</dbReference>
<accession>A0AAV3PQS2</accession>
<feature type="region of interest" description="Disordered" evidence="1">
    <location>
        <begin position="1"/>
        <end position="24"/>
    </location>
</feature>
<protein>
    <submittedName>
        <fullName evidence="2">Uncharacterized protein</fullName>
    </submittedName>
</protein>
<dbReference type="GO" id="GO:0048367">
    <property type="term" value="P:shoot system development"/>
    <property type="evidence" value="ECO:0007669"/>
    <property type="project" value="InterPro"/>
</dbReference>
<organism evidence="2 3">
    <name type="scientific">Lithospermum erythrorhizon</name>
    <name type="common">Purple gromwell</name>
    <name type="synonym">Lithospermum officinale var. erythrorhizon</name>
    <dbReference type="NCBI Taxonomy" id="34254"/>
    <lineage>
        <taxon>Eukaryota</taxon>
        <taxon>Viridiplantae</taxon>
        <taxon>Streptophyta</taxon>
        <taxon>Embryophyta</taxon>
        <taxon>Tracheophyta</taxon>
        <taxon>Spermatophyta</taxon>
        <taxon>Magnoliopsida</taxon>
        <taxon>eudicotyledons</taxon>
        <taxon>Gunneridae</taxon>
        <taxon>Pentapetalae</taxon>
        <taxon>asterids</taxon>
        <taxon>lamiids</taxon>
        <taxon>Boraginales</taxon>
        <taxon>Boraginaceae</taxon>
        <taxon>Boraginoideae</taxon>
        <taxon>Lithospermeae</taxon>
        <taxon>Lithospermum</taxon>
    </lineage>
</organism>
<sequence>MASSSAFSAQQHPTRSISLPPKLQHPTASKFETKINSLKTFEVSTTVSTVTPVSAESLENSLVELAEIYNCVQELLQSSTTQHCLLHHQNTSIVDEALEESIELLDSCTNIQNLYHKIKENVQNLQSAMRRKGGVYSSKENDISAYLSFRKKTEKDITKGLRTLKNVEKRLAIPFHFNLDQHLSMVVRLIRELTIKTVSILRSSLIFLSCPGSKTKWSMISKLMLKKSCTTSKKGELSIYDAGSVDIVVLSSLHMQNDDNAALVTANSTLMMFEHSITKVEIAVEGMFRQLVQYRVSLLNILTQSL</sequence>
<dbReference type="AlphaFoldDB" id="A0AAV3PQS2"/>
<dbReference type="Proteomes" id="UP001454036">
    <property type="component" value="Unassembled WGS sequence"/>
</dbReference>
<proteinExistence type="predicted"/>
<dbReference type="PANTHER" id="PTHR33070:SF120">
    <property type="entry name" value="EXPRESSED PROTEIN"/>
    <property type="match status" value="1"/>
</dbReference>
<comment type="caution">
    <text evidence="2">The sequence shown here is derived from an EMBL/GenBank/DDBJ whole genome shotgun (WGS) entry which is preliminary data.</text>
</comment>
<feature type="compositionally biased region" description="Polar residues" evidence="1">
    <location>
        <begin position="1"/>
        <end position="17"/>
    </location>
</feature>
<dbReference type="PANTHER" id="PTHR33070">
    <property type="entry name" value="OS06G0725500 PROTEIN"/>
    <property type="match status" value="1"/>
</dbReference>
<evidence type="ECO:0000313" key="2">
    <source>
        <dbReference type="EMBL" id="GAA0152277.1"/>
    </source>
</evidence>
<dbReference type="Pfam" id="PF03087">
    <property type="entry name" value="BPS1"/>
    <property type="match status" value="1"/>
</dbReference>
<dbReference type="EMBL" id="BAABME010018022">
    <property type="protein sequence ID" value="GAA0152277.1"/>
    <property type="molecule type" value="Genomic_DNA"/>
</dbReference>
<evidence type="ECO:0000256" key="1">
    <source>
        <dbReference type="SAM" id="MobiDB-lite"/>
    </source>
</evidence>
<reference evidence="2 3" key="1">
    <citation type="submission" date="2024-01" db="EMBL/GenBank/DDBJ databases">
        <title>The complete chloroplast genome sequence of Lithospermum erythrorhizon: insights into the phylogenetic relationship among Boraginaceae species and the maternal lineages of purple gromwells.</title>
        <authorList>
            <person name="Okada T."/>
            <person name="Watanabe K."/>
        </authorList>
    </citation>
    <scope>NUCLEOTIDE SEQUENCE [LARGE SCALE GENOMIC DNA]</scope>
</reference>
<name>A0AAV3PQS2_LITER</name>
<gene>
    <name evidence="2" type="ORF">LIER_37460</name>
</gene>
<keyword evidence="3" id="KW-1185">Reference proteome</keyword>